<keyword evidence="2 3" id="KW-0732">Signal</keyword>
<dbReference type="InterPro" id="IPR007428">
    <property type="entry name" value="MlaA"/>
</dbReference>
<gene>
    <name evidence="4" type="ORF">MZV50_20390</name>
</gene>
<dbReference type="PANTHER" id="PTHR30035">
    <property type="entry name" value="LIPOPROTEIN VACJ-RELATED"/>
    <property type="match status" value="1"/>
</dbReference>
<dbReference type="EMBL" id="CP096040">
    <property type="protein sequence ID" value="USQ94898.1"/>
    <property type="molecule type" value="Genomic_DNA"/>
</dbReference>
<reference evidence="4 5" key="1">
    <citation type="submission" date="2022-04" db="EMBL/GenBank/DDBJ databases">
        <title>Genome sequence of soybean root-associated Caulobacter segnis RL271.</title>
        <authorList>
            <person name="Longley R."/>
            <person name="Bonito G."/>
            <person name="Trigodet F."/>
            <person name="Crosson S."/>
            <person name="Fiebig A."/>
        </authorList>
    </citation>
    <scope>NUCLEOTIDE SEQUENCE [LARGE SCALE GENOMIC DNA]</scope>
    <source>
        <strain evidence="4 5">RL271</strain>
    </source>
</reference>
<comment type="similarity">
    <text evidence="1">Belongs to the MlaA family.</text>
</comment>
<evidence type="ECO:0000256" key="2">
    <source>
        <dbReference type="ARBA" id="ARBA00022729"/>
    </source>
</evidence>
<protein>
    <submittedName>
        <fullName evidence="4">VacJ family lipoprotein</fullName>
    </submittedName>
</protein>
<dbReference type="Pfam" id="PF04333">
    <property type="entry name" value="MlaA"/>
    <property type="match status" value="1"/>
</dbReference>
<name>A0ABY4ZQ49_9CAUL</name>
<sequence length="266" mass="28240">MTPSSITGRLGLLASLALVCAAPHAAWAQSPVDVAETPAEPPSPYAAAPNDPWEGFNRGTFKLNRGFDRFLIGPMARGYMRVTPRVARNRVTTFVANLAEPRTALNDLAQGRPRAAGVTASRFLINSTAGGLGLFDVGGKLGLEGHVGDFGQTLGRYGAKPGRYLVLPLMGPTTLRDGAGRLVDMMTDPVSMATADAPKMFGSIRATTTVLDKRATGDGFFRALDDAADPYAMMRSAYLQNRADMVRQAKGGVQVLPDFDAAKIEP</sequence>
<dbReference type="PRINTS" id="PR01805">
    <property type="entry name" value="VACJLIPOPROT"/>
</dbReference>
<evidence type="ECO:0000256" key="3">
    <source>
        <dbReference type="SAM" id="SignalP"/>
    </source>
</evidence>
<feature type="signal peptide" evidence="3">
    <location>
        <begin position="1"/>
        <end position="28"/>
    </location>
</feature>
<feature type="chain" id="PRO_5046171959" evidence="3">
    <location>
        <begin position="29"/>
        <end position="266"/>
    </location>
</feature>
<evidence type="ECO:0000313" key="4">
    <source>
        <dbReference type="EMBL" id="USQ94898.1"/>
    </source>
</evidence>
<organism evidence="4 5">
    <name type="scientific">Caulobacter segnis</name>
    <dbReference type="NCBI Taxonomy" id="88688"/>
    <lineage>
        <taxon>Bacteria</taxon>
        <taxon>Pseudomonadati</taxon>
        <taxon>Pseudomonadota</taxon>
        <taxon>Alphaproteobacteria</taxon>
        <taxon>Caulobacterales</taxon>
        <taxon>Caulobacteraceae</taxon>
        <taxon>Caulobacter</taxon>
    </lineage>
</organism>
<keyword evidence="4" id="KW-0449">Lipoprotein</keyword>
<proteinExistence type="inferred from homology"/>
<evidence type="ECO:0000256" key="1">
    <source>
        <dbReference type="ARBA" id="ARBA00010634"/>
    </source>
</evidence>
<evidence type="ECO:0000313" key="5">
    <source>
        <dbReference type="Proteomes" id="UP001057520"/>
    </source>
</evidence>
<accession>A0ABY4ZQ49</accession>
<dbReference type="PANTHER" id="PTHR30035:SF3">
    <property type="entry name" value="INTERMEMBRANE PHOSPHOLIPID TRANSPORT SYSTEM LIPOPROTEIN MLAA"/>
    <property type="match status" value="1"/>
</dbReference>
<dbReference type="Proteomes" id="UP001057520">
    <property type="component" value="Chromosome"/>
</dbReference>
<keyword evidence="5" id="KW-1185">Reference proteome</keyword>